<dbReference type="InterPro" id="IPR050925">
    <property type="entry name" value="Rhomboid_protease_S54"/>
</dbReference>
<feature type="transmembrane region" description="Helical" evidence="7">
    <location>
        <begin position="226"/>
        <end position="244"/>
    </location>
</feature>
<evidence type="ECO:0000256" key="5">
    <source>
        <dbReference type="ARBA" id="ARBA00022989"/>
    </source>
</evidence>
<evidence type="ECO:0000256" key="1">
    <source>
        <dbReference type="ARBA" id="ARBA00004141"/>
    </source>
</evidence>
<dbReference type="PANTHER" id="PTHR43731:SF14">
    <property type="entry name" value="PRESENILIN-ASSOCIATED RHOMBOID-LIKE PROTEIN, MITOCHONDRIAL"/>
    <property type="match status" value="1"/>
</dbReference>
<feature type="transmembrane region" description="Helical" evidence="7">
    <location>
        <begin position="178"/>
        <end position="195"/>
    </location>
</feature>
<organism evidence="9 10">
    <name type="scientific">Rhodoglobus vestalii</name>
    <dbReference type="NCBI Taxonomy" id="193384"/>
    <lineage>
        <taxon>Bacteria</taxon>
        <taxon>Bacillati</taxon>
        <taxon>Actinomycetota</taxon>
        <taxon>Actinomycetes</taxon>
        <taxon>Micrococcales</taxon>
        <taxon>Microbacteriaceae</taxon>
        <taxon>Rhodoglobus</taxon>
    </lineage>
</organism>
<comment type="similarity">
    <text evidence="2">Belongs to the peptidase S54 family.</text>
</comment>
<feature type="transmembrane region" description="Helical" evidence="7">
    <location>
        <begin position="154"/>
        <end position="172"/>
    </location>
</feature>
<dbReference type="AlphaFoldDB" id="A0A8H2PX88"/>
<feature type="transmembrane region" description="Helical" evidence="7">
    <location>
        <begin position="202"/>
        <end position="220"/>
    </location>
</feature>
<dbReference type="InterPro" id="IPR035952">
    <property type="entry name" value="Rhomboid-like_sf"/>
</dbReference>
<protein>
    <submittedName>
        <fullName evidence="9">Membrane associated rhomboid family serine protease</fullName>
    </submittedName>
</protein>
<name>A0A8H2PX88_9MICO</name>
<keyword evidence="3 7" id="KW-0812">Transmembrane</keyword>
<comment type="caution">
    <text evidence="9">The sequence shown here is derived from an EMBL/GenBank/DDBJ whole genome shotgun (WGS) entry which is preliminary data.</text>
</comment>
<keyword evidence="10" id="KW-1185">Reference proteome</keyword>
<sequence length="277" mass="29539">MTTAPDASGNYCYRHPDRQSFTLCQRCGRTVCPSCQTQAAVGVHCPECIAEARANGPKRKPILVRASRASTGKPVVTYTLIALTVAIFLLQLIPGSGVTQALVYYPPLTASEPWRMITSAFLHSPSSIFHVGFNMFTLFIFGRVLEIPLGRARFISLYLISALGGSVAVLLIAPGSVVLGASGAIFGVVAAFFVIQRRMGINNRGLLIIVVINLVAGFIPGLNISWQAHVGGLVTGALLALVFLRQRNKTSVIPEVALVALVVAGLIALTLVRIFVL</sequence>
<evidence type="ECO:0000256" key="6">
    <source>
        <dbReference type="ARBA" id="ARBA00023136"/>
    </source>
</evidence>
<dbReference type="InterPro" id="IPR022764">
    <property type="entry name" value="Peptidase_S54_rhomboid_dom"/>
</dbReference>
<evidence type="ECO:0000313" key="9">
    <source>
        <dbReference type="EMBL" id="TQO19990.1"/>
    </source>
</evidence>
<feature type="transmembrane region" description="Helical" evidence="7">
    <location>
        <begin position="75"/>
        <end position="94"/>
    </location>
</feature>
<accession>A0A8H2PX88</accession>
<feature type="transmembrane region" description="Helical" evidence="7">
    <location>
        <begin position="114"/>
        <end position="142"/>
    </location>
</feature>
<dbReference type="Gene3D" id="1.20.1540.10">
    <property type="entry name" value="Rhomboid-like"/>
    <property type="match status" value="1"/>
</dbReference>
<evidence type="ECO:0000256" key="2">
    <source>
        <dbReference type="ARBA" id="ARBA00009045"/>
    </source>
</evidence>
<evidence type="ECO:0000256" key="7">
    <source>
        <dbReference type="SAM" id="Phobius"/>
    </source>
</evidence>
<reference evidence="9 10" key="1">
    <citation type="submission" date="2019-06" db="EMBL/GenBank/DDBJ databases">
        <title>Sequencing the genomes of 1000 actinobacteria strains.</title>
        <authorList>
            <person name="Klenk H.-P."/>
        </authorList>
    </citation>
    <scope>NUCLEOTIDE SEQUENCE [LARGE SCALE GENOMIC DNA]</scope>
    <source>
        <strain evidence="9 10">DSM 21947</strain>
    </source>
</reference>
<keyword evidence="5 7" id="KW-1133">Transmembrane helix</keyword>
<evidence type="ECO:0000256" key="4">
    <source>
        <dbReference type="ARBA" id="ARBA00022801"/>
    </source>
</evidence>
<dbReference type="GO" id="GO:0016020">
    <property type="term" value="C:membrane"/>
    <property type="evidence" value="ECO:0007669"/>
    <property type="project" value="UniProtKB-SubCell"/>
</dbReference>
<dbReference type="GO" id="GO:0006508">
    <property type="term" value="P:proteolysis"/>
    <property type="evidence" value="ECO:0007669"/>
    <property type="project" value="UniProtKB-KW"/>
</dbReference>
<dbReference type="SUPFAM" id="SSF144091">
    <property type="entry name" value="Rhomboid-like"/>
    <property type="match status" value="1"/>
</dbReference>
<keyword evidence="9" id="KW-0645">Protease</keyword>
<keyword evidence="4" id="KW-0378">Hydrolase</keyword>
<comment type="subcellular location">
    <subcellularLocation>
        <location evidence="1">Membrane</location>
        <topology evidence="1">Multi-pass membrane protein</topology>
    </subcellularLocation>
</comment>
<gene>
    <name evidence="9" type="ORF">FB472_1594</name>
</gene>
<feature type="transmembrane region" description="Helical" evidence="7">
    <location>
        <begin position="256"/>
        <end position="276"/>
    </location>
</feature>
<proteinExistence type="inferred from homology"/>
<evidence type="ECO:0000259" key="8">
    <source>
        <dbReference type="Pfam" id="PF01694"/>
    </source>
</evidence>
<dbReference type="GO" id="GO:0004252">
    <property type="term" value="F:serine-type endopeptidase activity"/>
    <property type="evidence" value="ECO:0007669"/>
    <property type="project" value="InterPro"/>
</dbReference>
<dbReference type="Pfam" id="PF01694">
    <property type="entry name" value="Rhomboid"/>
    <property type="match status" value="1"/>
</dbReference>
<dbReference type="PANTHER" id="PTHR43731">
    <property type="entry name" value="RHOMBOID PROTEASE"/>
    <property type="match status" value="1"/>
</dbReference>
<keyword evidence="6 7" id="KW-0472">Membrane</keyword>
<evidence type="ECO:0000313" key="10">
    <source>
        <dbReference type="Proteomes" id="UP000316560"/>
    </source>
</evidence>
<dbReference type="EMBL" id="VFRA01000001">
    <property type="protein sequence ID" value="TQO19990.1"/>
    <property type="molecule type" value="Genomic_DNA"/>
</dbReference>
<feature type="domain" description="Peptidase S54 rhomboid" evidence="8">
    <location>
        <begin position="111"/>
        <end position="245"/>
    </location>
</feature>
<evidence type="ECO:0000256" key="3">
    <source>
        <dbReference type="ARBA" id="ARBA00022692"/>
    </source>
</evidence>
<dbReference type="Proteomes" id="UP000316560">
    <property type="component" value="Unassembled WGS sequence"/>
</dbReference>
<dbReference type="OrthoDB" id="9807874at2"/>